<dbReference type="RefSeq" id="WP_142898147.1">
    <property type="nucleotide sequence ID" value="NZ_ML660058.1"/>
</dbReference>
<feature type="domain" description="YdhG-like" evidence="1">
    <location>
        <begin position="25"/>
        <end position="132"/>
    </location>
</feature>
<dbReference type="EMBL" id="VHSH01000007">
    <property type="protein sequence ID" value="TQV77804.1"/>
    <property type="molecule type" value="Genomic_DNA"/>
</dbReference>
<evidence type="ECO:0000259" key="1">
    <source>
        <dbReference type="Pfam" id="PF08818"/>
    </source>
</evidence>
<dbReference type="Pfam" id="PF08818">
    <property type="entry name" value="DUF1801"/>
    <property type="match status" value="1"/>
</dbReference>
<sequence length="146" mass="16415">MNDRTRKIADSAVKAVFDSYPPDVRESLLNLRSLILETATTTDEAGQLQETLKWGQPSYLTLKPKSGSTIRIDQVKGEAGRYALYCHCQTTLIEDFRALYPDEFRFEGNRAMVFEATDKPDEDALRHCIALALTYHARKKGAASAK</sequence>
<reference evidence="2 3" key="1">
    <citation type="submission" date="2019-06" db="EMBL/GenBank/DDBJ databases">
        <title>Whole genome sequence for Rhodospirillaceae sp. R148.</title>
        <authorList>
            <person name="Wang G."/>
        </authorList>
    </citation>
    <scope>NUCLEOTIDE SEQUENCE [LARGE SCALE GENOMIC DNA]</scope>
    <source>
        <strain evidence="2 3">R148</strain>
    </source>
</reference>
<protein>
    <submittedName>
        <fullName evidence="2">DUF1801 domain-containing protein</fullName>
    </submittedName>
</protein>
<evidence type="ECO:0000313" key="3">
    <source>
        <dbReference type="Proteomes" id="UP000315252"/>
    </source>
</evidence>
<dbReference type="AlphaFoldDB" id="A0A545TKQ2"/>
<dbReference type="OrthoDB" id="328972at2"/>
<organism evidence="2 3">
    <name type="scientific">Denitrobaculum tricleocarpae</name>
    <dbReference type="NCBI Taxonomy" id="2591009"/>
    <lineage>
        <taxon>Bacteria</taxon>
        <taxon>Pseudomonadati</taxon>
        <taxon>Pseudomonadota</taxon>
        <taxon>Alphaproteobacteria</taxon>
        <taxon>Rhodospirillales</taxon>
        <taxon>Rhodospirillaceae</taxon>
        <taxon>Denitrobaculum</taxon>
    </lineage>
</organism>
<keyword evidence="3" id="KW-1185">Reference proteome</keyword>
<name>A0A545TKQ2_9PROT</name>
<evidence type="ECO:0000313" key="2">
    <source>
        <dbReference type="EMBL" id="TQV77804.1"/>
    </source>
</evidence>
<dbReference type="Proteomes" id="UP000315252">
    <property type="component" value="Unassembled WGS sequence"/>
</dbReference>
<gene>
    <name evidence="2" type="ORF">FKG95_19800</name>
</gene>
<proteinExistence type="predicted"/>
<accession>A0A545TKQ2</accession>
<dbReference type="SUPFAM" id="SSF159888">
    <property type="entry name" value="YdhG-like"/>
    <property type="match status" value="1"/>
</dbReference>
<dbReference type="InterPro" id="IPR014922">
    <property type="entry name" value="YdhG-like"/>
</dbReference>
<comment type="caution">
    <text evidence="2">The sequence shown here is derived from an EMBL/GenBank/DDBJ whole genome shotgun (WGS) entry which is preliminary data.</text>
</comment>